<name>A0ABS2DNZ8_9BURK</name>
<dbReference type="PIRSF" id="PIRSF000714">
    <property type="entry name" value="HIT"/>
    <property type="match status" value="1"/>
</dbReference>
<evidence type="ECO:0000259" key="2">
    <source>
        <dbReference type="PROSITE" id="PS51084"/>
    </source>
</evidence>
<evidence type="ECO:0000313" key="4">
    <source>
        <dbReference type="Proteomes" id="UP000715095"/>
    </source>
</evidence>
<accession>A0ABS2DNZ8</accession>
<dbReference type="Proteomes" id="UP000715095">
    <property type="component" value="Unassembled WGS sequence"/>
</dbReference>
<evidence type="ECO:0000313" key="3">
    <source>
        <dbReference type="EMBL" id="MBM6703084.1"/>
    </source>
</evidence>
<gene>
    <name evidence="3" type="ORF">H6A60_00955</name>
</gene>
<dbReference type="Gene3D" id="3.30.428.10">
    <property type="entry name" value="HIT-like"/>
    <property type="match status" value="1"/>
</dbReference>
<dbReference type="EMBL" id="JACJJC010000001">
    <property type="protein sequence ID" value="MBM6703084.1"/>
    <property type="molecule type" value="Genomic_DNA"/>
</dbReference>
<dbReference type="InterPro" id="IPR011146">
    <property type="entry name" value="HIT-like"/>
</dbReference>
<keyword evidence="4" id="KW-1185">Reference proteome</keyword>
<feature type="domain" description="HIT" evidence="2">
    <location>
        <begin position="2"/>
        <end position="103"/>
    </location>
</feature>
<sequence>MTHCELCETLLEKAIWKNRFFYAIDASTDEFPCFIRIVSVKHVAEMSELSESERLYLWRLLETLEEAMRKFLSPDKINYAQFGNFVPHLHWHMIARWRDDAYFPECPWGSKQRTFDPRTTQERRAHTKELLKALPALLDAVELPA</sequence>
<proteinExistence type="predicted"/>
<dbReference type="RefSeq" id="WP_205101465.1">
    <property type="nucleotide sequence ID" value="NZ_JACJJC010000001.1"/>
</dbReference>
<dbReference type="Pfam" id="PF01230">
    <property type="entry name" value="HIT"/>
    <property type="match status" value="1"/>
</dbReference>
<dbReference type="InterPro" id="IPR036265">
    <property type="entry name" value="HIT-like_sf"/>
</dbReference>
<dbReference type="SUPFAM" id="SSF54197">
    <property type="entry name" value="HIT-like"/>
    <property type="match status" value="1"/>
</dbReference>
<protein>
    <submittedName>
        <fullName evidence="3">HIT family protein</fullName>
    </submittedName>
</protein>
<reference evidence="3 4" key="1">
    <citation type="journal article" date="2021" name="Sci. Rep.">
        <title>The distribution of antibiotic resistance genes in chicken gut microbiota commensals.</title>
        <authorList>
            <person name="Juricova H."/>
            <person name="Matiasovicova J."/>
            <person name="Kubasova T."/>
            <person name="Cejkova D."/>
            <person name="Rychlik I."/>
        </authorList>
    </citation>
    <scope>NUCLEOTIDE SEQUENCE [LARGE SCALE GENOMIC DNA]</scope>
    <source>
        <strain evidence="3 4">An829</strain>
    </source>
</reference>
<organism evidence="3 4">
    <name type="scientific">Sutterella massiliensis</name>
    <dbReference type="NCBI Taxonomy" id="1816689"/>
    <lineage>
        <taxon>Bacteria</taxon>
        <taxon>Pseudomonadati</taxon>
        <taxon>Pseudomonadota</taxon>
        <taxon>Betaproteobacteria</taxon>
        <taxon>Burkholderiales</taxon>
        <taxon>Sutterellaceae</taxon>
        <taxon>Sutterella</taxon>
    </lineage>
</organism>
<comment type="caution">
    <text evidence="3">The sequence shown here is derived from an EMBL/GenBank/DDBJ whole genome shotgun (WGS) entry which is preliminary data.</text>
</comment>
<dbReference type="PROSITE" id="PS51084">
    <property type="entry name" value="HIT_2"/>
    <property type="match status" value="1"/>
</dbReference>
<evidence type="ECO:0000256" key="1">
    <source>
        <dbReference type="PROSITE-ProRule" id="PRU00464"/>
    </source>
</evidence>
<dbReference type="InterPro" id="IPR026026">
    <property type="entry name" value="HIT_Hint"/>
</dbReference>
<feature type="short sequence motif" description="Histidine triad motif" evidence="1">
    <location>
        <begin position="88"/>
        <end position="92"/>
    </location>
</feature>